<sequence>MKQTLGTIPEDLLGIAGGDWLHQQRQRNVLAMKAKTEEIRLRIGAGPPNAPSPSVVLPLLIGAADESRPELQDLWAALLASALQPDGGERVRRAFFDTLKAMEPVDARLFRALAAYGPGALIGDQVEARIEEDLRLFGAAAAVGWEALTKLGLIRTSLNKQMTLYGQEFWRACNPSM</sequence>
<dbReference type="InterPro" id="IPR025506">
    <property type="entry name" value="Abi_alpha"/>
</dbReference>
<dbReference type="Pfam" id="PF14337">
    <property type="entry name" value="Abi_alpha"/>
    <property type="match status" value="1"/>
</dbReference>
<proteinExistence type="predicted"/>
<evidence type="ECO:0000313" key="2">
    <source>
        <dbReference type="Proteomes" id="UP001305521"/>
    </source>
</evidence>
<name>A0ABZ0PLJ3_9PROT</name>
<dbReference type="EMBL" id="CP137852">
    <property type="protein sequence ID" value="WPB86608.1"/>
    <property type="molecule type" value="Genomic_DNA"/>
</dbReference>
<dbReference type="Proteomes" id="UP001305521">
    <property type="component" value="Chromosome"/>
</dbReference>
<reference evidence="1 2" key="1">
    <citation type="submission" date="2023-11" db="EMBL/GenBank/DDBJ databases">
        <title>Arctic aerobic anoxygenic photoheterotroph Sediminicoccus rosea KRV36 adapts its photosynthesis to long days of polar summer.</title>
        <authorList>
            <person name="Tomasch J."/>
            <person name="Kopejtka K."/>
            <person name="Bily T."/>
            <person name="Gardiner A.T."/>
            <person name="Gardian Z."/>
            <person name="Shivaramu S."/>
            <person name="Koblizek M."/>
            <person name="Engelhardt F."/>
            <person name="Kaftan D."/>
        </authorList>
    </citation>
    <scope>NUCLEOTIDE SEQUENCE [LARGE SCALE GENOMIC DNA]</scope>
    <source>
        <strain evidence="1 2">R-30</strain>
    </source>
</reference>
<keyword evidence="2" id="KW-1185">Reference proteome</keyword>
<gene>
    <name evidence="1" type="ORF">R9Z33_06950</name>
</gene>
<evidence type="ECO:0000313" key="1">
    <source>
        <dbReference type="EMBL" id="WPB86608.1"/>
    </source>
</evidence>
<organism evidence="1 2">
    <name type="scientific">Sediminicoccus rosea</name>
    <dbReference type="NCBI Taxonomy" id="1225128"/>
    <lineage>
        <taxon>Bacteria</taxon>
        <taxon>Pseudomonadati</taxon>
        <taxon>Pseudomonadota</taxon>
        <taxon>Alphaproteobacteria</taxon>
        <taxon>Acetobacterales</taxon>
        <taxon>Roseomonadaceae</taxon>
        <taxon>Sediminicoccus</taxon>
    </lineage>
</organism>
<protein>
    <submittedName>
        <fullName evidence="1">Abi-alpha family protein</fullName>
    </submittedName>
</protein>
<dbReference type="RefSeq" id="WP_318650577.1">
    <property type="nucleotide sequence ID" value="NZ_CP137852.1"/>
</dbReference>
<accession>A0ABZ0PLJ3</accession>